<comment type="catalytic activity">
    <reaction evidence="21">
        <text>DNA(n) + a 2'-deoxyribonucleoside 5'-triphosphate = DNA(n+1) + diphosphate</text>
        <dbReference type="Rhea" id="RHEA:22508"/>
        <dbReference type="Rhea" id="RHEA-COMP:17339"/>
        <dbReference type="Rhea" id="RHEA-COMP:17340"/>
        <dbReference type="ChEBI" id="CHEBI:33019"/>
        <dbReference type="ChEBI" id="CHEBI:61560"/>
        <dbReference type="ChEBI" id="CHEBI:173112"/>
        <dbReference type="EC" id="2.7.7.7"/>
    </reaction>
</comment>
<evidence type="ECO:0000256" key="9">
    <source>
        <dbReference type="ARBA" id="ARBA00022695"/>
    </source>
</evidence>
<evidence type="ECO:0000256" key="5">
    <source>
        <dbReference type="ARBA" id="ARBA00020020"/>
    </source>
</evidence>
<dbReference type="GO" id="GO:0005829">
    <property type="term" value="C:cytosol"/>
    <property type="evidence" value="ECO:0007669"/>
    <property type="project" value="TreeGrafter"/>
</dbReference>
<keyword evidence="9" id="KW-0548">Nucleotidyltransferase</keyword>
<dbReference type="GO" id="GO:0140078">
    <property type="term" value="F:class I DNA-(apurinic or apyrimidinic site) endonuclease activity"/>
    <property type="evidence" value="ECO:0007669"/>
    <property type="project" value="UniProtKB-EC"/>
</dbReference>
<evidence type="ECO:0000256" key="21">
    <source>
        <dbReference type="ARBA" id="ARBA00049244"/>
    </source>
</evidence>
<dbReference type="AlphaFoldDB" id="A0A1F8F8N3"/>
<dbReference type="InterPro" id="IPR002054">
    <property type="entry name" value="DNA-dir_DNA_pol_X"/>
</dbReference>
<evidence type="ECO:0000313" key="26">
    <source>
        <dbReference type="Proteomes" id="UP000177167"/>
    </source>
</evidence>
<keyword evidence="13" id="KW-0239">DNA-directed DNA polymerase</keyword>
<evidence type="ECO:0000256" key="6">
    <source>
        <dbReference type="ARBA" id="ARBA00022481"/>
    </source>
</evidence>
<dbReference type="InterPro" id="IPR002008">
    <property type="entry name" value="DNA_pol_X_beta-like"/>
</dbReference>
<keyword evidence="8" id="KW-0808">Transferase</keyword>
<dbReference type="Pfam" id="PF14791">
    <property type="entry name" value="DNA_pol_B_thumb"/>
    <property type="match status" value="1"/>
</dbReference>
<dbReference type="PANTHER" id="PTHR36928:SF1">
    <property type="entry name" value="PHOSPHATASE YCDX-RELATED"/>
    <property type="match status" value="1"/>
</dbReference>
<dbReference type="Pfam" id="PF14520">
    <property type="entry name" value="HHH_5"/>
    <property type="match status" value="1"/>
</dbReference>
<proteinExistence type="predicted"/>
<dbReference type="GO" id="GO:0006281">
    <property type="term" value="P:DNA repair"/>
    <property type="evidence" value="ECO:0007669"/>
    <property type="project" value="UniProtKB-KW"/>
</dbReference>
<dbReference type="InterPro" id="IPR050243">
    <property type="entry name" value="PHP_phosphatase"/>
</dbReference>
<comment type="cofactor">
    <cofactor evidence="1">
        <name>Mg(2+)</name>
        <dbReference type="ChEBI" id="CHEBI:18420"/>
    </cofactor>
</comment>
<dbReference type="GO" id="GO:0008270">
    <property type="term" value="F:zinc ion binding"/>
    <property type="evidence" value="ECO:0007669"/>
    <property type="project" value="TreeGrafter"/>
</dbReference>
<dbReference type="SMART" id="SM00481">
    <property type="entry name" value="POLIIIAc"/>
    <property type="match status" value="1"/>
</dbReference>
<feature type="domain" description="Helix-hairpin-helix DNA-binding motif class 1" evidence="22">
    <location>
        <begin position="93"/>
        <end position="112"/>
    </location>
</feature>
<evidence type="ECO:0000256" key="12">
    <source>
        <dbReference type="ARBA" id="ARBA00022843"/>
    </source>
</evidence>
<evidence type="ECO:0000256" key="10">
    <source>
        <dbReference type="ARBA" id="ARBA00022705"/>
    </source>
</evidence>
<dbReference type="PRINTS" id="PR00870">
    <property type="entry name" value="DNAPOLXBETA"/>
</dbReference>
<dbReference type="SUPFAM" id="SSF89550">
    <property type="entry name" value="PHP domain-like"/>
    <property type="match status" value="1"/>
</dbReference>
<dbReference type="NCBIfam" id="NF006375">
    <property type="entry name" value="PRK08609.1"/>
    <property type="match status" value="1"/>
</dbReference>
<dbReference type="GO" id="GO:0003677">
    <property type="term" value="F:DNA binding"/>
    <property type="evidence" value="ECO:0007669"/>
    <property type="project" value="InterPro"/>
</dbReference>
<gene>
    <name evidence="25" type="ORF">A3J46_02575</name>
</gene>
<reference evidence="25 26" key="1">
    <citation type="journal article" date="2016" name="Nat. Commun.">
        <title>Thousands of microbial genomes shed light on interconnected biogeochemical processes in an aquifer system.</title>
        <authorList>
            <person name="Anantharaman K."/>
            <person name="Brown C.T."/>
            <person name="Hug L.A."/>
            <person name="Sharon I."/>
            <person name="Castelle C.J."/>
            <person name="Probst A.J."/>
            <person name="Thomas B.C."/>
            <person name="Singh A."/>
            <person name="Wilkins M.J."/>
            <person name="Karaoz U."/>
            <person name="Brodie E.L."/>
            <person name="Williams K.H."/>
            <person name="Hubbard S.S."/>
            <person name="Banfield J.F."/>
        </authorList>
    </citation>
    <scope>NUCLEOTIDE SEQUENCE [LARGE SCALE GENOMIC DNA]</scope>
</reference>
<keyword evidence="10" id="KW-0235">DNA replication</keyword>
<evidence type="ECO:0000256" key="7">
    <source>
        <dbReference type="ARBA" id="ARBA00022634"/>
    </source>
</evidence>
<dbReference type="InterPro" id="IPR010996">
    <property type="entry name" value="HHH_MUS81"/>
</dbReference>
<dbReference type="InterPro" id="IPR043519">
    <property type="entry name" value="NT_sf"/>
</dbReference>
<dbReference type="EMBL" id="MGJP01000050">
    <property type="protein sequence ID" value="OGN08920.1"/>
    <property type="molecule type" value="Genomic_DNA"/>
</dbReference>
<evidence type="ECO:0000256" key="14">
    <source>
        <dbReference type="ARBA" id="ARBA00023053"/>
    </source>
</evidence>
<dbReference type="Pfam" id="PF02811">
    <property type="entry name" value="PHP"/>
    <property type="match status" value="1"/>
</dbReference>
<dbReference type="SMART" id="SM00483">
    <property type="entry name" value="POLXc"/>
    <property type="match status" value="1"/>
</dbReference>
<dbReference type="SUPFAM" id="SSF47802">
    <property type="entry name" value="DNA polymerase beta, N-terminal domain-like"/>
    <property type="match status" value="1"/>
</dbReference>
<feature type="domain" description="Helix-hairpin-helix DNA-binding motif class 1" evidence="22">
    <location>
        <begin position="128"/>
        <end position="147"/>
    </location>
</feature>
<dbReference type="Gene3D" id="3.30.210.10">
    <property type="entry name" value="DNA polymerase, thumb domain"/>
    <property type="match status" value="1"/>
</dbReference>
<dbReference type="SMART" id="SM00278">
    <property type="entry name" value="HhH1"/>
    <property type="match status" value="3"/>
</dbReference>
<evidence type="ECO:0000256" key="11">
    <source>
        <dbReference type="ARBA" id="ARBA00022763"/>
    </source>
</evidence>
<dbReference type="InterPro" id="IPR029398">
    <property type="entry name" value="PolB_thumb"/>
</dbReference>
<evidence type="ECO:0000256" key="16">
    <source>
        <dbReference type="ARBA" id="ARBA00035717"/>
    </source>
</evidence>
<evidence type="ECO:0000256" key="19">
    <source>
        <dbReference type="ARBA" id="ARBA00044678"/>
    </source>
</evidence>
<evidence type="ECO:0000256" key="3">
    <source>
        <dbReference type="ARBA" id="ARBA00012417"/>
    </source>
</evidence>
<dbReference type="Pfam" id="PF14716">
    <property type="entry name" value="HHH_8"/>
    <property type="match status" value="1"/>
</dbReference>
<protein>
    <recommendedName>
        <fullName evidence="5">DNA polymerase beta</fullName>
        <ecNumber evidence="3">2.7.7.7</ecNumber>
        <ecNumber evidence="4">4.2.99.18</ecNumber>
    </recommendedName>
    <alternativeName>
        <fullName evidence="16">5'-deoxyribose-phosphate lyase</fullName>
    </alternativeName>
    <alternativeName>
        <fullName evidence="17">AP lyase</fullName>
    </alternativeName>
</protein>
<feature type="domain" description="DNA-directed DNA polymerase X" evidence="24">
    <location>
        <begin position="1"/>
        <end position="321"/>
    </location>
</feature>
<dbReference type="Gene3D" id="1.10.150.110">
    <property type="entry name" value="DNA polymerase beta, N-terminal domain-like"/>
    <property type="match status" value="1"/>
</dbReference>
<keyword evidence="6" id="KW-0488">Methylation</keyword>
<evidence type="ECO:0000256" key="17">
    <source>
        <dbReference type="ARBA" id="ARBA00035726"/>
    </source>
</evidence>
<dbReference type="EC" id="2.7.7.7" evidence="3"/>
<dbReference type="InterPro" id="IPR037160">
    <property type="entry name" value="DNA_Pol_thumb_sf"/>
</dbReference>
<name>A0A1F8F8N3_9BACT</name>
<sequence>MTNHNLAKILREISVLLEMKGVDFKPQAYEKAAHSVETLEQDVRDIYKEGGIKALEEIPGVGKGIAERIEEYLKTHRIDDYDKLKRQIPVQIDELASVEGIGPKMILKLYKELGIKTRVQLEKAAKEGKLEDIEGFGKKTEENILRSIEFLKKEHGRFILGFVMPQVRTIVEKIKEVDGVEKAEFAGSIRRMQETVGDLDILIISKKPSKVMDFFVSMPEVEAVYSKGKTKSSVRLKIEMDADLRVLPPESFGAALQYFTGDKYHNIQLREIAIKKGYKLNEYGLFKETRDKRQETRIAGETEEEIYEKLGFEWMPPEIRTNHGEIEAAIEEKLPKLIGYNDLKGDLQVQTDWTDGDHSIKEMAEAAKKMGLEYICITDHTKSLAMTGGNDEKGLLKEMAAIDEIQKQISGIKILKGAEVNIMKNGLLDIDDETLAKLDVVGAAVHSHFNLSEKDQTERIIRAMENPNVDIIFHPTGRVIQRREAYKVDIGVLLKAAKRTGTVMEIDAYPDRSDLKDEYIRKAVDVGVKLSIDSDAHSIHHFQYLEYGIAQARRGWATQSDIINICSWQEMLKLLK</sequence>
<feature type="domain" description="Polymerase/histidinol phosphatase N-terminal" evidence="23">
    <location>
        <begin position="345"/>
        <end position="424"/>
    </location>
</feature>
<dbReference type="GO" id="GO:0042578">
    <property type="term" value="F:phosphoric ester hydrolase activity"/>
    <property type="evidence" value="ECO:0007669"/>
    <property type="project" value="TreeGrafter"/>
</dbReference>
<dbReference type="InterPro" id="IPR047967">
    <property type="entry name" value="PolX_PHP"/>
</dbReference>
<dbReference type="InterPro" id="IPR003583">
    <property type="entry name" value="Hlx-hairpin-Hlx_DNA-bd_motif"/>
</dbReference>
<dbReference type="InterPro" id="IPR003141">
    <property type="entry name" value="Pol/His_phosphatase_N"/>
</dbReference>
<evidence type="ECO:0000313" key="25">
    <source>
        <dbReference type="EMBL" id="OGN08920.1"/>
    </source>
</evidence>
<dbReference type="InterPro" id="IPR004013">
    <property type="entry name" value="PHP_dom"/>
</dbReference>
<comment type="caution">
    <text evidence="25">The sequence shown here is derived from an EMBL/GenBank/DDBJ whole genome shotgun (WGS) entry which is preliminary data.</text>
</comment>
<keyword evidence="7" id="KW-0237">DNA synthesis</keyword>
<evidence type="ECO:0000256" key="15">
    <source>
        <dbReference type="ARBA" id="ARBA00023204"/>
    </source>
</evidence>
<dbReference type="Gene3D" id="3.20.20.140">
    <property type="entry name" value="Metal-dependent hydrolases"/>
    <property type="match status" value="1"/>
</dbReference>
<dbReference type="InterPro" id="IPR010994">
    <property type="entry name" value="RuvA_2-like"/>
</dbReference>
<evidence type="ECO:0000256" key="13">
    <source>
        <dbReference type="ARBA" id="ARBA00022932"/>
    </source>
</evidence>
<dbReference type="Proteomes" id="UP000177167">
    <property type="component" value="Unassembled WGS sequence"/>
</dbReference>
<evidence type="ECO:0000256" key="2">
    <source>
        <dbReference type="ARBA" id="ARBA00004496"/>
    </source>
</evidence>
<dbReference type="InterPro" id="IPR022311">
    <property type="entry name" value="PolX-like"/>
</dbReference>
<dbReference type="GO" id="GO:0003887">
    <property type="term" value="F:DNA-directed DNA polymerase activity"/>
    <property type="evidence" value="ECO:0007669"/>
    <property type="project" value="UniProtKB-KW"/>
</dbReference>
<dbReference type="Gene3D" id="3.30.460.10">
    <property type="entry name" value="Beta Polymerase, domain 2"/>
    <property type="match status" value="1"/>
</dbReference>
<evidence type="ECO:0000256" key="18">
    <source>
        <dbReference type="ARBA" id="ARBA00044632"/>
    </source>
</evidence>
<dbReference type="SUPFAM" id="SSF47781">
    <property type="entry name" value="RuvA domain 2-like"/>
    <property type="match status" value="1"/>
</dbReference>
<dbReference type="PANTHER" id="PTHR36928">
    <property type="entry name" value="PHOSPHATASE YCDX-RELATED"/>
    <property type="match status" value="1"/>
</dbReference>
<comment type="function">
    <text evidence="20">Repair polymerase that plays a key role in base-excision repair. During this process, the damaged base is excised by specific DNA glycosylases, the DNA backbone is nicked at the abasic site by an apurinic/apyrimidic (AP) endonuclease, and POLB removes 5'-deoxyribose-phosphate from the preincised AP site acting as a 5'-deoxyribose-phosphate lyase (5'-dRP lyase); through its DNA polymerase activity, it adds one nucleotide to the 3' end of the arising single-nucleotide gap. Conducts 'gap-filling' DNA synthesis in a stepwise distributive fashion rather than in a processive fashion as for other DNA polymerases. It is also able to cleave sugar-phosphate bonds 3' to an intact AP site, acting as an AP lyase.</text>
</comment>
<comment type="subcellular location">
    <subcellularLocation>
        <location evidence="2">Cytoplasm</location>
    </subcellularLocation>
</comment>
<dbReference type="InterPro" id="IPR027421">
    <property type="entry name" value="DNA_pol_lamdba_lyase_dom_sf"/>
</dbReference>
<evidence type="ECO:0000259" key="23">
    <source>
        <dbReference type="SMART" id="SM00481"/>
    </source>
</evidence>
<keyword evidence="11" id="KW-0227">DNA damage</keyword>
<comment type="catalytic activity">
    <reaction evidence="19">
        <text>a 5'-end 2'-deoxyribose-2'-deoxyribonucleotide-DNA = (2E,4S)-4-hydroxypenten-2-al-5-phosphate + a 5'-end 5'-phospho-2'-deoxyribonucleoside-DNA + H(+)</text>
        <dbReference type="Rhea" id="RHEA:76255"/>
        <dbReference type="Rhea" id="RHEA-COMP:13180"/>
        <dbReference type="Rhea" id="RHEA-COMP:18657"/>
        <dbReference type="ChEBI" id="CHEBI:15378"/>
        <dbReference type="ChEBI" id="CHEBI:136412"/>
        <dbReference type="ChEBI" id="CHEBI:195194"/>
        <dbReference type="ChEBI" id="CHEBI:195195"/>
    </reaction>
</comment>
<dbReference type="PIRSF" id="PIRSF005047">
    <property type="entry name" value="UCP005047_YshC"/>
    <property type="match status" value="1"/>
</dbReference>
<comment type="catalytic activity">
    <reaction evidence="18">
        <text>2'-deoxyribonucleotide-(2'-deoxyribose 5'-phosphate)-2'-deoxyribonucleotide-DNA = a 3'-end 2'-deoxyribonucleotide-(2,3-dehydro-2,3-deoxyribose 5'-phosphate)-DNA + a 5'-end 5'-phospho-2'-deoxyribonucleoside-DNA + H(+)</text>
        <dbReference type="Rhea" id="RHEA:66592"/>
        <dbReference type="Rhea" id="RHEA-COMP:13180"/>
        <dbReference type="Rhea" id="RHEA-COMP:16897"/>
        <dbReference type="Rhea" id="RHEA-COMP:17067"/>
        <dbReference type="ChEBI" id="CHEBI:15378"/>
        <dbReference type="ChEBI" id="CHEBI:136412"/>
        <dbReference type="ChEBI" id="CHEBI:157695"/>
        <dbReference type="ChEBI" id="CHEBI:167181"/>
        <dbReference type="EC" id="4.2.99.18"/>
    </reaction>
</comment>
<evidence type="ECO:0000259" key="24">
    <source>
        <dbReference type="SMART" id="SM00483"/>
    </source>
</evidence>
<dbReference type="CDD" id="cd07436">
    <property type="entry name" value="PHP_PolX"/>
    <property type="match status" value="1"/>
</dbReference>
<dbReference type="CDD" id="cd00141">
    <property type="entry name" value="NT_POLXc"/>
    <property type="match status" value="1"/>
</dbReference>
<evidence type="ECO:0000256" key="20">
    <source>
        <dbReference type="ARBA" id="ARBA00045548"/>
    </source>
</evidence>
<dbReference type="EC" id="4.2.99.18" evidence="4"/>
<evidence type="ECO:0000256" key="4">
    <source>
        <dbReference type="ARBA" id="ARBA00012720"/>
    </source>
</evidence>
<organism evidence="25 26">
    <name type="scientific">Candidatus Yanofskybacteria bacterium RIFCSPHIGHO2_02_FULL_41_11</name>
    <dbReference type="NCBI Taxonomy" id="1802675"/>
    <lineage>
        <taxon>Bacteria</taxon>
        <taxon>Candidatus Yanofskyibacteriota</taxon>
    </lineage>
</organism>
<keyword evidence="12" id="KW-0832">Ubl conjugation</keyword>
<feature type="domain" description="Helix-hairpin-helix DNA-binding motif class 1" evidence="22">
    <location>
        <begin position="53"/>
        <end position="72"/>
    </location>
</feature>
<evidence type="ECO:0000259" key="22">
    <source>
        <dbReference type="SMART" id="SM00278"/>
    </source>
</evidence>
<evidence type="ECO:0000256" key="8">
    <source>
        <dbReference type="ARBA" id="ARBA00022679"/>
    </source>
</evidence>
<dbReference type="InterPro" id="IPR016195">
    <property type="entry name" value="Pol/histidinol_Pase-like"/>
</dbReference>
<dbReference type="Gene3D" id="1.10.150.20">
    <property type="entry name" value="5' to 3' exonuclease, C-terminal subdomain"/>
    <property type="match status" value="1"/>
</dbReference>
<evidence type="ECO:0000256" key="1">
    <source>
        <dbReference type="ARBA" id="ARBA00001946"/>
    </source>
</evidence>
<keyword evidence="15" id="KW-0234">DNA repair</keyword>
<keyword evidence="14" id="KW-0915">Sodium</keyword>
<accession>A0A1F8F8N3</accession>
<dbReference type="SUPFAM" id="SSF81301">
    <property type="entry name" value="Nucleotidyltransferase"/>
    <property type="match status" value="1"/>
</dbReference>